<organism evidence="1 2">
    <name type="scientific">Vitis vinifera</name>
    <name type="common">Grape</name>
    <dbReference type="NCBI Taxonomy" id="29760"/>
    <lineage>
        <taxon>Eukaryota</taxon>
        <taxon>Viridiplantae</taxon>
        <taxon>Streptophyta</taxon>
        <taxon>Embryophyta</taxon>
        <taxon>Tracheophyta</taxon>
        <taxon>Spermatophyta</taxon>
        <taxon>Magnoliopsida</taxon>
        <taxon>eudicotyledons</taxon>
        <taxon>Gunneridae</taxon>
        <taxon>Pentapetalae</taxon>
        <taxon>rosids</taxon>
        <taxon>Vitales</taxon>
        <taxon>Vitaceae</taxon>
        <taxon>Viteae</taxon>
        <taxon>Vitis</taxon>
    </lineage>
</organism>
<dbReference type="GO" id="GO:0004497">
    <property type="term" value="F:monooxygenase activity"/>
    <property type="evidence" value="ECO:0007669"/>
    <property type="project" value="UniProtKB-KW"/>
</dbReference>
<keyword evidence="1" id="KW-0503">Monooxygenase</keyword>
<dbReference type="EMBL" id="QGNW01001194">
    <property type="protein sequence ID" value="RVW50669.1"/>
    <property type="molecule type" value="Genomic_DNA"/>
</dbReference>
<sequence>MSFGSIDPAKDVRTGCPDTPSDGFVSHGLKDQAITLFLDFLACHDVPEVMAESSSPCRRLSEIMGGDLPSLLSFCSASGGMWAVTEVVYARLINGKWRVRSRMASGVTVDEIFDAMVVCNGHGIEPRTAEISGLANSG</sequence>
<evidence type="ECO:0000313" key="2">
    <source>
        <dbReference type="Proteomes" id="UP000288805"/>
    </source>
</evidence>
<accession>A0A438ESE3</accession>
<dbReference type="AlphaFoldDB" id="A0A438ESE3"/>
<keyword evidence="1" id="KW-0560">Oxidoreductase</keyword>
<gene>
    <name evidence="1" type="primary">FMOGS-OX2</name>
    <name evidence="1" type="ORF">CK203_073399</name>
</gene>
<reference evidence="1 2" key="1">
    <citation type="journal article" date="2018" name="PLoS Genet.">
        <title>Population sequencing reveals clonal diversity and ancestral inbreeding in the grapevine cultivar Chardonnay.</title>
        <authorList>
            <person name="Roach M.J."/>
            <person name="Johnson D.L."/>
            <person name="Bohlmann J."/>
            <person name="van Vuuren H.J."/>
            <person name="Jones S.J."/>
            <person name="Pretorius I.S."/>
            <person name="Schmidt S.A."/>
            <person name="Borneman A.R."/>
        </authorList>
    </citation>
    <scope>NUCLEOTIDE SEQUENCE [LARGE SCALE GENOMIC DNA]</scope>
    <source>
        <strain evidence="2">cv. Chardonnay</strain>
        <tissue evidence="1">Leaf</tissue>
    </source>
</reference>
<proteinExistence type="predicted"/>
<name>A0A438ESE3_VITVI</name>
<comment type="caution">
    <text evidence="1">The sequence shown here is derived from an EMBL/GenBank/DDBJ whole genome shotgun (WGS) entry which is preliminary data.</text>
</comment>
<dbReference type="Gene3D" id="3.50.50.60">
    <property type="entry name" value="FAD/NAD(P)-binding domain"/>
    <property type="match status" value="1"/>
</dbReference>
<dbReference type="Proteomes" id="UP000288805">
    <property type="component" value="Unassembled WGS sequence"/>
</dbReference>
<evidence type="ECO:0000313" key="1">
    <source>
        <dbReference type="EMBL" id="RVW50669.1"/>
    </source>
</evidence>
<dbReference type="InterPro" id="IPR036188">
    <property type="entry name" value="FAD/NAD-bd_sf"/>
</dbReference>
<protein>
    <submittedName>
        <fullName evidence="1">Flavin-containing monooxygenase FMO GS-OX2</fullName>
    </submittedName>
</protein>